<feature type="compositionally biased region" description="Basic and acidic residues" evidence="1">
    <location>
        <begin position="126"/>
        <end position="149"/>
    </location>
</feature>
<comment type="caution">
    <text evidence="2">The sequence shown here is derived from an EMBL/GenBank/DDBJ whole genome shotgun (WGS) entry which is preliminary data.</text>
</comment>
<accession>A0A9P9JAN5</accession>
<dbReference type="AlphaFoldDB" id="A0A9P9JAN5"/>
<evidence type="ECO:0000256" key="1">
    <source>
        <dbReference type="SAM" id="MobiDB-lite"/>
    </source>
</evidence>
<name>A0A9P9JAN5_9HYPO</name>
<organism evidence="2 3">
    <name type="scientific">Dactylonectria macrodidyma</name>
    <dbReference type="NCBI Taxonomy" id="307937"/>
    <lineage>
        <taxon>Eukaryota</taxon>
        <taxon>Fungi</taxon>
        <taxon>Dikarya</taxon>
        <taxon>Ascomycota</taxon>
        <taxon>Pezizomycotina</taxon>
        <taxon>Sordariomycetes</taxon>
        <taxon>Hypocreomycetidae</taxon>
        <taxon>Hypocreales</taxon>
        <taxon>Nectriaceae</taxon>
        <taxon>Dactylonectria</taxon>
    </lineage>
</organism>
<dbReference type="EMBL" id="JAGMUV010000005">
    <property type="protein sequence ID" value="KAH7157066.1"/>
    <property type="molecule type" value="Genomic_DNA"/>
</dbReference>
<evidence type="ECO:0000313" key="2">
    <source>
        <dbReference type="EMBL" id="KAH7157066.1"/>
    </source>
</evidence>
<feature type="compositionally biased region" description="Basic residues" evidence="1">
    <location>
        <begin position="89"/>
        <end position="101"/>
    </location>
</feature>
<evidence type="ECO:0000313" key="3">
    <source>
        <dbReference type="Proteomes" id="UP000738349"/>
    </source>
</evidence>
<proteinExistence type="predicted"/>
<keyword evidence="3" id="KW-1185">Reference proteome</keyword>
<sequence length="171" mass="19181">MPGNEKRWHANAERDLCLAIILGNQETERPRHNWPRVHAILNDLGYSFTQDAISQHFTKTVMRDFKIRHGKGAGQDPGSATSTPQKATPQKRRTPSKRAKSKAMVNEDGKDDDDAVMETPSKKIKRELDVKSISRIKSEHGSSPSRERSVTAQVGEAQFQAWDDAGDMTFP</sequence>
<feature type="compositionally biased region" description="Polar residues" evidence="1">
    <location>
        <begin position="78"/>
        <end position="88"/>
    </location>
</feature>
<reference evidence="2" key="1">
    <citation type="journal article" date="2021" name="Nat. Commun.">
        <title>Genetic determinants of endophytism in the Arabidopsis root mycobiome.</title>
        <authorList>
            <person name="Mesny F."/>
            <person name="Miyauchi S."/>
            <person name="Thiergart T."/>
            <person name="Pickel B."/>
            <person name="Atanasova L."/>
            <person name="Karlsson M."/>
            <person name="Huettel B."/>
            <person name="Barry K.W."/>
            <person name="Haridas S."/>
            <person name="Chen C."/>
            <person name="Bauer D."/>
            <person name="Andreopoulos W."/>
            <person name="Pangilinan J."/>
            <person name="LaButti K."/>
            <person name="Riley R."/>
            <person name="Lipzen A."/>
            <person name="Clum A."/>
            <person name="Drula E."/>
            <person name="Henrissat B."/>
            <person name="Kohler A."/>
            <person name="Grigoriev I.V."/>
            <person name="Martin F.M."/>
            <person name="Hacquard S."/>
        </authorList>
    </citation>
    <scope>NUCLEOTIDE SEQUENCE</scope>
    <source>
        <strain evidence="2">MPI-CAGE-AT-0147</strain>
    </source>
</reference>
<protein>
    <submittedName>
        <fullName evidence="2">Uncharacterized protein</fullName>
    </submittedName>
</protein>
<feature type="region of interest" description="Disordered" evidence="1">
    <location>
        <begin position="68"/>
        <end position="152"/>
    </location>
</feature>
<dbReference type="OrthoDB" id="5231339at2759"/>
<dbReference type="Proteomes" id="UP000738349">
    <property type="component" value="Unassembled WGS sequence"/>
</dbReference>
<gene>
    <name evidence="2" type="ORF">EDB81DRAFT_945425</name>
</gene>